<dbReference type="PATRIC" id="fig|1184267.3.peg.2399"/>
<keyword evidence="1" id="KW-1133">Transmembrane helix</keyword>
<feature type="transmembrane region" description="Helical" evidence="1">
    <location>
        <begin position="27"/>
        <end position="45"/>
    </location>
</feature>
<protein>
    <submittedName>
        <fullName evidence="2">Uncharacterized protein</fullName>
    </submittedName>
</protein>
<gene>
    <name evidence="2" type="ORF">A11Q_2366</name>
</gene>
<sequence length="67" mass="7430">MKLLSNLRNRLRKNLVNNKRGQGATEYILLLVVVVGLVMVFGPKIKSMVGDKMESLSQDVQGVTTDI</sequence>
<accession>M4VB23</accession>
<evidence type="ECO:0000313" key="3">
    <source>
        <dbReference type="Proteomes" id="UP000012040"/>
    </source>
</evidence>
<name>M4VB23_9BACT</name>
<proteinExistence type="predicted"/>
<dbReference type="KEGG" id="bex:A11Q_2366"/>
<keyword evidence="1" id="KW-0472">Membrane</keyword>
<organism evidence="2 3">
    <name type="scientific">Pseudobdellovibrio exovorus JSS</name>
    <dbReference type="NCBI Taxonomy" id="1184267"/>
    <lineage>
        <taxon>Bacteria</taxon>
        <taxon>Pseudomonadati</taxon>
        <taxon>Bdellovibrionota</taxon>
        <taxon>Bdellovibrionia</taxon>
        <taxon>Bdellovibrionales</taxon>
        <taxon>Pseudobdellovibrionaceae</taxon>
        <taxon>Pseudobdellovibrio</taxon>
    </lineage>
</organism>
<dbReference type="HOGENOM" id="CLU_205073_0_0_7"/>
<keyword evidence="1" id="KW-0812">Transmembrane</keyword>
<reference evidence="2 3" key="1">
    <citation type="journal article" date="2013" name="ISME J.">
        <title>By their genes ye shall know them: genomic signatures of predatory bacteria.</title>
        <authorList>
            <person name="Pasternak Z."/>
            <person name="Pietrokovski S."/>
            <person name="Rotem O."/>
            <person name="Gophna U."/>
            <person name="Lurie-Weinberger M.N."/>
            <person name="Jurkevitch E."/>
        </authorList>
    </citation>
    <scope>NUCLEOTIDE SEQUENCE [LARGE SCALE GENOMIC DNA]</scope>
    <source>
        <strain evidence="2 3">JSS</strain>
    </source>
</reference>
<dbReference type="RefSeq" id="WP_015471072.1">
    <property type="nucleotide sequence ID" value="NC_020813.1"/>
</dbReference>
<dbReference type="Proteomes" id="UP000012040">
    <property type="component" value="Chromosome"/>
</dbReference>
<dbReference type="STRING" id="1184267.A11Q_2366"/>
<evidence type="ECO:0000256" key="1">
    <source>
        <dbReference type="SAM" id="Phobius"/>
    </source>
</evidence>
<dbReference type="AlphaFoldDB" id="M4VB23"/>
<dbReference type="eggNOG" id="ENOG503199N">
    <property type="taxonomic scope" value="Bacteria"/>
</dbReference>
<dbReference type="EMBL" id="CP003537">
    <property type="protein sequence ID" value="AGH96582.1"/>
    <property type="molecule type" value="Genomic_DNA"/>
</dbReference>
<evidence type="ECO:0000313" key="2">
    <source>
        <dbReference type="EMBL" id="AGH96582.1"/>
    </source>
</evidence>
<keyword evidence="3" id="KW-1185">Reference proteome</keyword>